<feature type="region of interest" description="Disordered" evidence="1">
    <location>
        <begin position="234"/>
        <end position="258"/>
    </location>
</feature>
<comment type="caution">
    <text evidence="3">The sequence shown here is derived from an EMBL/GenBank/DDBJ whole genome shotgun (WGS) entry which is preliminary data.</text>
</comment>
<evidence type="ECO:0000313" key="3">
    <source>
        <dbReference type="EMBL" id="MBK1878237.1"/>
    </source>
</evidence>
<evidence type="ECO:0000256" key="1">
    <source>
        <dbReference type="SAM" id="MobiDB-lite"/>
    </source>
</evidence>
<evidence type="ECO:0000313" key="4">
    <source>
        <dbReference type="Proteomes" id="UP000617628"/>
    </source>
</evidence>
<dbReference type="EMBL" id="JAENIL010000027">
    <property type="protein sequence ID" value="MBK1878237.1"/>
    <property type="molecule type" value="Genomic_DNA"/>
</dbReference>
<name>A0A934RWS9_9BACT</name>
<accession>A0A934RWS9</accession>
<sequence>MNKKSPFRIFAFCILAFFVAGSSWAASLEHGKVRARTRGWEVKDEGGVNGSNAPQTEITQEQSYVEESFAADASQATVEVEEPVVEVEEARTVKRRGKLMLIGGKKKKKGPTRLDGYLAVGVSPALRFSDLDPVHSRPPSPALPEFNFVSSEYVPYLIEEALPEDAMNDASLLSEIVIEMEPHTVVSGTIDTRRHKQEEQVEHFQLEEQRTTVLRPEEVLIFFETETASGKAGALVPFSPATPSQNTTINSKATLRKE</sequence>
<feature type="signal peptide" evidence="2">
    <location>
        <begin position="1"/>
        <end position="25"/>
    </location>
</feature>
<dbReference type="AlphaFoldDB" id="A0A934RWS9"/>
<evidence type="ECO:0000256" key="2">
    <source>
        <dbReference type="SAM" id="SignalP"/>
    </source>
</evidence>
<feature type="chain" id="PRO_5037082564" description="Transmembrane protein" evidence="2">
    <location>
        <begin position="26"/>
        <end position="258"/>
    </location>
</feature>
<organism evidence="3 4">
    <name type="scientific">Pelagicoccus mobilis</name>
    <dbReference type="NCBI Taxonomy" id="415221"/>
    <lineage>
        <taxon>Bacteria</taxon>
        <taxon>Pseudomonadati</taxon>
        <taxon>Verrucomicrobiota</taxon>
        <taxon>Opitutia</taxon>
        <taxon>Puniceicoccales</taxon>
        <taxon>Pelagicoccaceae</taxon>
        <taxon>Pelagicoccus</taxon>
    </lineage>
</organism>
<keyword evidence="4" id="KW-1185">Reference proteome</keyword>
<dbReference type="Proteomes" id="UP000617628">
    <property type="component" value="Unassembled WGS sequence"/>
</dbReference>
<dbReference type="RefSeq" id="WP_200356449.1">
    <property type="nucleotide sequence ID" value="NZ_JAENIL010000027.1"/>
</dbReference>
<gene>
    <name evidence="3" type="ORF">JIN87_15260</name>
</gene>
<protein>
    <recommendedName>
        <fullName evidence="5">Transmembrane protein</fullName>
    </recommendedName>
</protein>
<keyword evidence="2" id="KW-0732">Signal</keyword>
<proteinExistence type="predicted"/>
<feature type="compositionally biased region" description="Polar residues" evidence="1">
    <location>
        <begin position="241"/>
        <end position="258"/>
    </location>
</feature>
<reference evidence="3" key="1">
    <citation type="submission" date="2021-01" db="EMBL/GenBank/DDBJ databases">
        <title>Modified the classification status of verrucomicrobia.</title>
        <authorList>
            <person name="Feng X."/>
        </authorList>
    </citation>
    <scope>NUCLEOTIDE SEQUENCE</scope>
    <source>
        <strain evidence="3">KCTC 13126</strain>
    </source>
</reference>
<evidence type="ECO:0008006" key="5">
    <source>
        <dbReference type="Google" id="ProtNLM"/>
    </source>
</evidence>